<name>A0ABN7WMT6_GIGMA</name>
<sequence length="42" mass="4889">ALGFWPVNNSTNKKYYQLFYNGHNAISAWNSYQDNLYLSANT</sequence>
<protein>
    <submittedName>
        <fullName evidence="1">34414_t:CDS:1</fullName>
    </submittedName>
</protein>
<feature type="non-terminal residue" evidence="1">
    <location>
        <position position="1"/>
    </location>
</feature>
<reference evidence="1 2" key="1">
    <citation type="submission" date="2021-06" db="EMBL/GenBank/DDBJ databases">
        <authorList>
            <person name="Kallberg Y."/>
            <person name="Tangrot J."/>
            <person name="Rosling A."/>
        </authorList>
    </citation>
    <scope>NUCLEOTIDE SEQUENCE [LARGE SCALE GENOMIC DNA]</scope>
    <source>
        <strain evidence="1 2">120-4 pot B 10/14</strain>
    </source>
</reference>
<keyword evidence="2" id="KW-1185">Reference proteome</keyword>
<accession>A0ABN7WMT6</accession>
<gene>
    <name evidence="1" type="ORF">GMARGA_LOCUS32876</name>
</gene>
<evidence type="ECO:0000313" key="2">
    <source>
        <dbReference type="Proteomes" id="UP000789901"/>
    </source>
</evidence>
<proteinExistence type="predicted"/>
<evidence type="ECO:0000313" key="1">
    <source>
        <dbReference type="EMBL" id="CAG8836114.1"/>
    </source>
</evidence>
<dbReference type="Proteomes" id="UP000789901">
    <property type="component" value="Unassembled WGS sequence"/>
</dbReference>
<dbReference type="EMBL" id="CAJVQB010052876">
    <property type="protein sequence ID" value="CAG8836114.1"/>
    <property type="molecule type" value="Genomic_DNA"/>
</dbReference>
<organism evidence="1 2">
    <name type="scientific">Gigaspora margarita</name>
    <dbReference type="NCBI Taxonomy" id="4874"/>
    <lineage>
        <taxon>Eukaryota</taxon>
        <taxon>Fungi</taxon>
        <taxon>Fungi incertae sedis</taxon>
        <taxon>Mucoromycota</taxon>
        <taxon>Glomeromycotina</taxon>
        <taxon>Glomeromycetes</taxon>
        <taxon>Diversisporales</taxon>
        <taxon>Gigasporaceae</taxon>
        <taxon>Gigaspora</taxon>
    </lineage>
</organism>
<feature type="non-terminal residue" evidence="1">
    <location>
        <position position="42"/>
    </location>
</feature>
<comment type="caution">
    <text evidence="1">The sequence shown here is derived from an EMBL/GenBank/DDBJ whole genome shotgun (WGS) entry which is preliminary data.</text>
</comment>